<dbReference type="AlphaFoldDB" id="A0ABD3H2F3"/>
<protein>
    <recommendedName>
        <fullName evidence="1">peptidyl-tRNA hydrolase</fullName>
        <ecNumber evidence="1">3.1.1.29</ecNumber>
    </recommendedName>
</protein>
<dbReference type="SUPFAM" id="SSF53178">
    <property type="entry name" value="Peptidyl-tRNA hydrolase-like"/>
    <property type="match status" value="1"/>
</dbReference>
<dbReference type="PROSITE" id="PS01195">
    <property type="entry name" value="PEPT_TRNA_HYDROL_1"/>
    <property type="match status" value="1"/>
</dbReference>
<dbReference type="Proteomes" id="UP001633002">
    <property type="component" value="Unassembled WGS sequence"/>
</dbReference>
<proteinExistence type="inferred from homology"/>
<comment type="similarity">
    <text evidence="5">Belongs to the PTH family.</text>
</comment>
<evidence type="ECO:0000256" key="2">
    <source>
        <dbReference type="ARBA" id="ARBA00022555"/>
    </source>
</evidence>
<name>A0ABD3H2F3_9MARC</name>
<keyword evidence="2" id="KW-0820">tRNA-binding</keyword>
<feature type="region of interest" description="Disordered" evidence="6">
    <location>
        <begin position="36"/>
        <end position="74"/>
    </location>
</feature>
<dbReference type="GO" id="GO:0004045">
    <property type="term" value="F:peptidyl-tRNA hydrolase activity"/>
    <property type="evidence" value="ECO:0007669"/>
    <property type="project" value="UniProtKB-EC"/>
</dbReference>
<feature type="compositionally biased region" description="Low complexity" evidence="6">
    <location>
        <begin position="44"/>
        <end position="65"/>
    </location>
</feature>
<evidence type="ECO:0000313" key="7">
    <source>
        <dbReference type="EMBL" id="KAL3684762.1"/>
    </source>
</evidence>
<dbReference type="Pfam" id="PF01195">
    <property type="entry name" value="Pept_tRNA_hydro"/>
    <property type="match status" value="1"/>
</dbReference>
<dbReference type="PANTHER" id="PTHR17224">
    <property type="entry name" value="PEPTIDYL-TRNA HYDROLASE"/>
    <property type="match status" value="1"/>
</dbReference>
<evidence type="ECO:0000256" key="3">
    <source>
        <dbReference type="ARBA" id="ARBA00022801"/>
    </source>
</evidence>
<keyword evidence="4" id="KW-0694">RNA-binding</keyword>
<dbReference type="InterPro" id="IPR001328">
    <property type="entry name" value="Pept_tRNA_hydro"/>
</dbReference>
<evidence type="ECO:0000256" key="5">
    <source>
        <dbReference type="ARBA" id="ARBA00038063"/>
    </source>
</evidence>
<dbReference type="PANTHER" id="PTHR17224:SF1">
    <property type="entry name" value="PEPTIDYL-TRNA HYDROLASE"/>
    <property type="match status" value="1"/>
</dbReference>
<gene>
    <name evidence="7" type="ORF">R1sor_002784</name>
</gene>
<accession>A0ABD3H2F3</accession>
<dbReference type="InterPro" id="IPR018171">
    <property type="entry name" value="Pept_tRNA_hydro_CS"/>
</dbReference>
<reference evidence="7 8" key="1">
    <citation type="submission" date="2024-09" db="EMBL/GenBank/DDBJ databases">
        <title>Chromosome-scale assembly of Riccia sorocarpa.</title>
        <authorList>
            <person name="Paukszto L."/>
        </authorList>
    </citation>
    <scope>NUCLEOTIDE SEQUENCE [LARGE SCALE GENOMIC DNA]</scope>
    <source>
        <strain evidence="7">LP-2024</strain>
        <tissue evidence="7">Aerial parts of the thallus</tissue>
    </source>
</reference>
<dbReference type="InterPro" id="IPR036416">
    <property type="entry name" value="Pept_tRNA_hydro_sf"/>
</dbReference>
<evidence type="ECO:0000313" key="8">
    <source>
        <dbReference type="Proteomes" id="UP001633002"/>
    </source>
</evidence>
<keyword evidence="8" id="KW-1185">Reference proteome</keyword>
<evidence type="ECO:0000256" key="1">
    <source>
        <dbReference type="ARBA" id="ARBA00013260"/>
    </source>
</evidence>
<dbReference type="EC" id="3.1.1.29" evidence="1"/>
<keyword evidence="3" id="KW-0378">Hydrolase</keyword>
<comment type="caution">
    <text evidence="7">The sequence shown here is derived from an EMBL/GenBank/DDBJ whole genome shotgun (WGS) entry which is preliminary data.</text>
</comment>
<evidence type="ECO:0000256" key="6">
    <source>
        <dbReference type="SAM" id="MobiDB-lite"/>
    </source>
</evidence>
<sequence length="149" mass="16022">MRALVQWPQHQAAAAGVMVRRPVRLLRLPKRLPGPQGIAPATVSLPSSPRCASSSPTDLSSHDSSQATSTVVTPEKRASPWLFVGLGNPGSKYQGTRHNVGFDMIDAIAQAEGISLSTIQFKALLGKGQADWRLPGAACETTNIYEFEW</sequence>
<dbReference type="EMBL" id="JBJQOH010000006">
    <property type="protein sequence ID" value="KAL3684762.1"/>
    <property type="molecule type" value="Genomic_DNA"/>
</dbReference>
<organism evidence="7 8">
    <name type="scientific">Riccia sorocarpa</name>
    <dbReference type="NCBI Taxonomy" id="122646"/>
    <lineage>
        <taxon>Eukaryota</taxon>
        <taxon>Viridiplantae</taxon>
        <taxon>Streptophyta</taxon>
        <taxon>Embryophyta</taxon>
        <taxon>Marchantiophyta</taxon>
        <taxon>Marchantiopsida</taxon>
        <taxon>Marchantiidae</taxon>
        <taxon>Marchantiales</taxon>
        <taxon>Ricciaceae</taxon>
        <taxon>Riccia</taxon>
    </lineage>
</organism>
<evidence type="ECO:0000256" key="4">
    <source>
        <dbReference type="ARBA" id="ARBA00022884"/>
    </source>
</evidence>
<dbReference type="GO" id="GO:0000049">
    <property type="term" value="F:tRNA binding"/>
    <property type="evidence" value="ECO:0007669"/>
    <property type="project" value="UniProtKB-KW"/>
</dbReference>
<dbReference type="Gene3D" id="3.40.50.1470">
    <property type="entry name" value="Peptidyl-tRNA hydrolase"/>
    <property type="match status" value="1"/>
</dbReference>